<accession>A0AA38J0U7</accession>
<evidence type="ECO:0000313" key="2">
    <source>
        <dbReference type="Proteomes" id="UP001168821"/>
    </source>
</evidence>
<evidence type="ECO:0000313" key="1">
    <source>
        <dbReference type="EMBL" id="KAJ3665800.1"/>
    </source>
</evidence>
<comment type="caution">
    <text evidence="1">The sequence shown here is derived from an EMBL/GenBank/DDBJ whole genome shotgun (WGS) entry which is preliminary data.</text>
</comment>
<proteinExistence type="predicted"/>
<dbReference type="AlphaFoldDB" id="A0AA38J0U7"/>
<protein>
    <submittedName>
        <fullName evidence="1">Uncharacterized protein</fullName>
    </submittedName>
</protein>
<gene>
    <name evidence="1" type="ORF">Zmor_001274</name>
</gene>
<sequence>MNYKFGVDGGMCKTRTLWRRYDQRTRVRKQIQTRLVCVETCYSQNSGPTGPKRTAGSELTERQRSELVQISSELVIWCISSIRQTAEFAFIIFTP</sequence>
<organism evidence="1 2">
    <name type="scientific">Zophobas morio</name>
    <dbReference type="NCBI Taxonomy" id="2755281"/>
    <lineage>
        <taxon>Eukaryota</taxon>
        <taxon>Metazoa</taxon>
        <taxon>Ecdysozoa</taxon>
        <taxon>Arthropoda</taxon>
        <taxon>Hexapoda</taxon>
        <taxon>Insecta</taxon>
        <taxon>Pterygota</taxon>
        <taxon>Neoptera</taxon>
        <taxon>Endopterygota</taxon>
        <taxon>Coleoptera</taxon>
        <taxon>Polyphaga</taxon>
        <taxon>Cucujiformia</taxon>
        <taxon>Tenebrionidae</taxon>
        <taxon>Zophobas</taxon>
    </lineage>
</organism>
<reference evidence="1" key="1">
    <citation type="journal article" date="2023" name="G3 (Bethesda)">
        <title>Whole genome assemblies of Zophobas morio and Tenebrio molitor.</title>
        <authorList>
            <person name="Kaur S."/>
            <person name="Stinson S.A."/>
            <person name="diCenzo G.C."/>
        </authorList>
    </citation>
    <scope>NUCLEOTIDE SEQUENCE</scope>
    <source>
        <strain evidence="1">QUZm001</strain>
    </source>
</reference>
<dbReference type="Proteomes" id="UP001168821">
    <property type="component" value="Unassembled WGS sequence"/>
</dbReference>
<keyword evidence="2" id="KW-1185">Reference proteome</keyword>
<dbReference type="EMBL" id="JALNTZ010000001">
    <property type="protein sequence ID" value="KAJ3665800.1"/>
    <property type="molecule type" value="Genomic_DNA"/>
</dbReference>
<name>A0AA38J0U7_9CUCU</name>